<keyword evidence="2" id="KW-1185">Reference proteome</keyword>
<dbReference type="EMBL" id="JARGYC010000003">
    <property type="protein sequence ID" value="MDF0599521.1"/>
    <property type="molecule type" value="Genomic_DNA"/>
</dbReference>
<sequence length="231" mass="26311">MTPLRRITHAAKLAHAYLTQPRGSAPLALHGIQRSGTNYADACLRRMRVRPVNQVVPLPRDDPRHKHFRWYADKSAIPAFLRRQFDNDLVVTDVEHLNRAARYRPDCAHVVMQKDRTAWLASACNWGLRMGWFPPEPEAALAELGPLVRDYEAYYAFWSDLAARFPDRVAVLELDALASDLGVLTEALDRLGVRYRRPPGFDGRIEEVPQSPADRARRITPEQVRARLEAG</sequence>
<organism evidence="1 2">
    <name type="scientific">Psychromarinibacter sediminicola</name>
    <dbReference type="NCBI Taxonomy" id="3033385"/>
    <lineage>
        <taxon>Bacteria</taxon>
        <taxon>Pseudomonadati</taxon>
        <taxon>Pseudomonadota</taxon>
        <taxon>Alphaproteobacteria</taxon>
        <taxon>Rhodobacterales</taxon>
        <taxon>Paracoccaceae</taxon>
        <taxon>Psychromarinibacter</taxon>
    </lineage>
</organism>
<dbReference type="RefSeq" id="WP_275565664.1">
    <property type="nucleotide sequence ID" value="NZ_JARGYC010000003.1"/>
</dbReference>
<accession>A0AAE3NPD0</accession>
<reference evidence="1" key="1">
    <citation type="submission" date="2023-03" db="EMBL/GenBank/DDBJ databases">
        <title>Multiphase analysis and comparison of six strains from genera Psychromarinibacter, Lutimaribacter, and Maritimibacter, including a novel species: Psychromarinibacter sediminicola sp. nov.</title>
        <authorList>
            <person name="Wang Y.-H."/>
            <person name="Ye M.-Q."/>
            <person name="Du Z.-J."/>
        </authorList>
    </citation>
    <scope>NUCLEOTIDE SEQUENCE</scope>
    <source>
        <strain evidence="1">C21-152</strain>
    </source>
</reference>
<dbReference type="Gene3D" id="3.40.50.300">
    <property type="entry name" value="P-loop containing nucleotide triphosphate hydrolases"/>
    <property type="match status" value="1"/>
</dbReference>
<name>A0AAE3NPD0_9RHOB</name>
<dbReference type="Proteomes" id="UP001220964">
    <property type="component" value="Unassembled WGS sequence"/>
</dbReference>
<protein>
    <submittedName>
        <fullName evidence="1">Uncharacterized protein</fullName>
    </submittedName>
</protein>
<comment type="caution">
    <text evidence="1">The sequence shown here is derived from an EMBL/GenBank/DDBJ whole genome shotgun (WGS) entry which is preliminary data.</text>
</comment>
<proteinExistence type="predicted"/>
<evidence type="ECO:0000313" key="2">
    <source>
        <dbReference type="Proteomes" id="UP001220964"/>
    </source>
</evidence>
<dbReference type="AlphaFoldDB" id="A0AAE3NPD0"/>
<dbReference type="SUPFAM" id="SSF52540">
    <property type="entry name" value="P-loop containing nucleoside triphosphate hydrolases"/>
    <property type="match status" value="1"/>
</dbReference>
<evidence type="ECO:0000313" key="1">
    <source>
        <dbReference type="EMBL" id="MDF0599521.1"/>
    </source>
</evidence>
<gene>
    <name evidence="1" type="ORF">P1J78_02145</name>
</gene>
<dbReference type="InterPro" id="IPR027417">
    <property type="entry name" value="P-loop_NTPase"/>
</dbReference>